<dbReference type="GO" id="GO:0016491">
    <property type="term" value="F:oxidoreductase activity"/>
    <property type="evidence" value="ECO:0007669"/>
    <property type="project" value="InterPro"/>
</dbReference>
<evidence type="ECO:0000313" key="2">
    <source>
        <dbReference type="EMBL" id="KIX13619.1"/>
    </source>
</evidence>
<gene>
    <name evidence="2" type="ORF">X474_11380</name>
</gene>
<accession>A0A0D2J653</accession>
<dbReference type="PRINTS" id="PR00407">
    <property type="entry name" value="EUMOPTERIN"/>
</dbReference>
<keyword evidence="3" id="KW-1185">Reference proteome</keyword>
<dbReference type="EMBL" id="AZAC01000014">
    <property type="protein sequence ID" value="KIX13619.1"/>
    <property type="molecule type" value="Genomic_DNA"/>
</dbReference>
<dbReference type="FunCoup" id="A0A0D2J653">
    <property type="interactions" value="51"/>
</dbReference>
<reference evidence="2 3" key="1">
    <citation type="submission" date="2013-11" db="EMBL/GenBank/DDBJ databases">
        <title>Metagenomic analysis of a methanogenic consortium involved in long chain n-alkane degradation.</title>
        <authorList>
            <person name="Davidova I.A."/>
            <person name="Callaghan A.V."/>
            <person name="Wawrik B."/>
            <person name="Pruitt S."/>
            <person name="Marks C."/>
            <person name="Duncan K.E."/>
            <person name="Suflita J.M."/>
        </authorList>
    </citation>
    <scope>NUCLEOTIDE SEQUENCE [LARGE SCALE GENOMIC DNA]</scope>
    <source>
        <strain evidence="2 3">SPR</strain>
    </source>
</reference>
<dbReference type="PANTHER" id="PTHR43032">
    <property type="entry name" value="PROTEIN-METHIONINE-SULFOXIDE REDUCTASE"/>
    <property type="match status" value="1"/>
</dbReference>
<dbReference type="InterPro" id="IPR036374">
    <property type="entry name" value="OxRdtase_Mopterin-bd_sf"/>
</dbReference>
<dbReference type="RefSeq" id="WP_044348673.1">
    <property type="nucleotide sequence ID" value="NZ_AZAC01000014.1"/>
</dbReference>
<dbReference type="Pfam" id="PF00174">
    <property type="entry name" value="Oxidored_molyb"/>
    <property type="match status" value="1"/>
</dbReference>
<dbReference type="OrthoDB" id="9778777at2"/>
<organism evidence="2 3">
    <name type="scientific">Dethiosulfatarculus sandiegensis</name>
    <dbReference type="NCBI Taxonomy" id="1429043"/>
    <lineage>
        <taxon>Bacteria</taxon>
        <taxon>Pseudomonadati</taxon>
        <taxon>Thermodesulfobacteriota</taxon>
        <taxon>Desulfarculia</taxon>
        <taxon>Desulfarculales</taxon>
        <taxon>Desulfarculaceae</taxon>
        <taxon>Dethiosulfatarculus</taxon>
    </lineage>
</organism>
<dbReference type="InParanoid" id="A0A0D2J653"/>
<proteinExistence type="predicted"/>
<dbReference type="InterPro" id="IPR000572">
    <property type="entry name" value="OxRdtase_Mopterin-bd_dom"/>
</dbReference>
<dbReference type="AlphaFoldDB" id="A0A0D2J653"/>
<name>A0A0D2J653_9BACT</name>
<evidence type="ECO:0000313" key="3">
    <source>
        <dbReference type="Proteomes" id="UP000032233"/>
    </source>
</evidence>
<protein>
    <submittedName>
        <fullName evidence="2">Sulfite dehydrogenase</fullName>
    </submittedName>
</protein>
<dbReference type="Proteomes" id="UP000032233">
    <property type="component" value="Unassembled WGS sequence"/>
</dbReference>
<dbReference type="InterPro" id="IPR008335">
    <property type="entry name" value="Mopterin_OxRdtase_euk"/>
</dbReference>
<dbReference type="PATRIC" id="fig|1429043.3.peg.2419"/>
<comment type="caution">
    <text evidence="2">The sequence shown here is derived from an EMBL/GenBank/DDBJ whole genome shotgun (WGS) entry which is preliminary data.</text>
</comment>
<feature type="domain" description="Oxidoreductase molybdopterin-binding" evidence="1">
    <location>
        <begin position="63"/>
        <end position="213"/>
    </location>
</feature>
<evidence type="ECO:0000259" key="1">
    <source>
        <dbReference type="Pfam" id="PF00174"/>
    </source>
</evidence>
<dbReference type="Gene3D" id="3.90.420.10">
    <property type="entry name" value="Oxidoreductase, molybdopterin-binding domain"/>
    <property type="match status" value="1"/>
</dbReference>
<dbReference type="CDD" id="cd00321">
    <property type="entry name" value="SO_family_Moco"/>
    <property type="match status" value="1"/>
</dbReference>
<dbReference type="SUPFAM" id="SSF56524">
    <property type="entry name" value="Oxidoreductase molybdopterin-binding domain"/>
    <property type="match status" value="1"/>
</dbReference>
<sequence>MPNYPINRRFVLKVAAFATLLAALPQVVYGFFLKRFPVRTVENKGFSFDSSSGIYKDRQGREAPFQLVVNGLVEKPLRLSWRELNDLPQVEQVNDFHCVEGWSVPDLKWGGVKPGYLLAMAGIKKQASHVVFHALGETRHKPGGLKYYVECNSIDELKDPAKQMLLAHSLNGSPLPLEHGAPLRLISPFDLAYKSIKFVWRLEVTDSAVEGWWTRANPIYPYEAPVPPERLRKKS</sequence>
<dbReference type="STRING" id="1429043.X474_11380"/>